<feature type="compositionally biased region" description="Basic and acidic residues" evidence="1">
    <location>
        <begin position="470"/>
        <end position="488"/>
    </location>
</feature>
<name>A0A484QMJ9_9ZZZZ</name>
<dbReference type="InterPro" id="IPR025157">
    <property type="entry name" value="Hemagglutinin_rpt"/>
</dbReference>
<dbReference type="Pfam" id="PF13332">
    <property type="entry name" value="Fil_haemagg_2"/>
    <property type="match status" value="1"/>
</dbReference>
<organism evidence="2">
    <name type="scientific">plant metagenome</name>
    <dbReference type="NCBI Taxonomy" id="1297885"/>
    <lineage>
        <taxon>unclassified sequences</taxon>
        <taxon>metagenomes</taxon>
        <taxon>organismal metagenomes</taxon>
    </lineage>
</organism>
<gene>
    <name evidence="3" type="ORF">BER1_3246</name>
    <name evidence="2" type="ORF">BER2_3208</name>
</gene>
<evidence type="ECO:0000256" key="1">
    <source>
        <dbReference type="SAM" id="MobiDB-lite"/>
    </source>
</evidence>
<dbReference type="GO" id="GO:0003824">
    <property type="term" value="F:catalytic activity"/>
    <property type="evidence" value="ECO:0007669"/>
    <property type="project" value="UniProtKB-ARBA"/>
</dbReference>
<evidence type="ECO:0000313" key="2">
    <source>
        <dbReference type="EMBL" id="VFR39478.1"/>
    </source>
</evidence>
<feature type="region of interest" description="Disordered" evidence="1">
    <location>
        <begin position="426"/>
        <end position="503"/>
    </location>
</feature>
<dbReference type="AlphaFoldDB" id="A0A484QMJ9"/>
<sequence>MGRDIRIEAVTDTAQEREVHEVKQSGLTVSASNPVVSAAQTGAKMADAASRSGDPVMQALALGTTALAAVNAVDAVAQNGGVGGVSINISLGSSKSQTTIDRSSSSVLGSNVAAGNDLTLVARGGGSASDITVTGSNLSAGNNAVLKADGDILLQAAQNLASQQTKNKSSSASVGVGITLGVEGGGVSVNAGMSSGRGNSDGRDSTWTQSTVTAGNVLALQSGGDTSLRGAVGQADQILAAVGGNLLLESLQDTSTYQSKQSHSGFSGSVCVTCAVPGSIAGNVGRGKMNSDYASVTQQTGLKAGDGGFLIDVGGNTTLIGSVISSSQQAVADGLNHLSTGTLRVEDIRNHAGVLGQSGECGRWLLVWRRWRRDRRPRRGRSRQARECCCGRQCQACQQCSVGQVGLGDGSSGGVIGQRQCQLDHAQWHQRRGDRDPRRSGPAGADGQERGGDDCVVEPGYDGYLGGVEADLRQGEDRGGVRDRDGVRGGDGSVSDESGEGGR</sequence>
<accession>A0A484QMJ9</accession>
<evidence type="ECO:0000313" key="3">
    <source>
        <dbReference type="EMBL" id="VFR42475.1"/>
    </source>
</evidence>
<dbReference type="EMBL" id="CAADIH010000010">
    <property type="protein sequence ID" value="VFR39478.1"/>
    <property type="molecule type" value="Genomic_DNA"/>
</dbReference>
<dbReference type="EMBL" id="CAADIE010000018">
    <property type="protein sequence ID" value="VFR42475.1"/>
    <property type="molecule type" value="Genomic_DNA"/>
</dbReference>
<protein>
    <submittedName>
        <fullName evidence="2">Hemagglutinin-like secreted protein</fullName>
    </submittedName>
</protein>
<reference evidence="2" key="1">
    <citation type="submission" date="2019-03" db="EMBL/GenBank/DDBJ databases">
        <authorList>
            <person name="Danneels B."/>
        </authorList>
    </citation>
    <scope>NUCLEOTIDE SEQUENCE</scope>
</reference>
<proteinExistence type="predicted"/>